<feature type="transmembrane region" description="Helical" evidence="1">
    <location>
        <begin position="108"/>
        <end position="129"/>
    </location>
</feature>
<keyword evidence="1" id="KW-0472">Membrane</keyword>
<organism evidence="3 4">
    <name type="scientific">Cytospora paraplurivora</name>
    <dbReference type="NCBI Taxonomy" id="2898453"/>
    <lineage>
        <taxon>Eukaryota</taxon>
        <taxon>Fungi</taxon>
        <taxon>Dikarya</taxon>
        <taxon>Ascomycota</taxon>
        <taxon>Pezizomycotina</taxon>
        <taxon>Sordariomycetes</taxon>
        <taxon>Sordariomycetidae</taxon>
        <taxon>Diaporthales</taxon>
        <taxon>Cytosporaceae</taxon>
        <taxon>Cytospora</taxon>
    </lineage>
</organism>
<keyword evidence="1" id="KW-1133">Transmembrane helix</keyword>
<evidence type="ECO:0000313" key="4">
    <source>
        <dbReference type="Proteomes" id="UP001320245"/>
    </source>
</evidence>
<keyword evidence="1" id="KW-0812">Transmembrane</keyword>
<dbReference type="Proteomes" id="UP001320245">
    <property type="component" value="Unassembled WGS sequence"/>
</dbReference>
<keyword evidence="2" id="KW-0732">Signal</keyword>
<feature type="chain" id="PRO_5042904339" description="Extracellular membrane protein CFEM domain-containing protein" evidence="2">
    <location>
        <begin position="25"/>
        <end position="152"/>
    </location>
</feature>
<gene>
    <name evidence="3" type="ORF">SLS53_007985</name>
</gene>
<protein>
    <recommendedName>
        <fullName evidence="5">Extracellular membrane protein CFEM domain-containing protein</fullName>
    </recommendedName>
</protein>
<name>A0AAN9U1T5_9PEZI</name>
<dbReference type="EMBL" id="JAJSPL020000044">
    <property type="protein sequence ID" value="KAK7733990.1"/>
    <property type="molecule type" value="Genomic_DNA"/>
</dbReference>
<sequence length="152" mass="15960">MRISNIPTLSAAALAILLASPVTAAPRITKRGCLTEVAANVSCGDARIVSHCLTIVGSDSDLLSECLKEAGCSEDESTETVQAMGQCLSSDNSDDELRRRNAIEIPSIVGIIWGVAACVSFGGVFVCCIRERSQKRAVRRAADAKEALLGGH</sequence>
<comment type="caution">
    <text evidence="3">The sequence shown here is derived from an EMBL/GenBank/DDBJ whole genome shotgun (WGS) entry which is preliminary data.</text>
</comment>
<evidence type="ECO:0000313" key="3">
    <source>
        <dbReference type="EMBL" id="KAK7733990.1"/>
    </source>
</evidence>
<evidence type="ECO:0000256" key="1">
    <source>
        <dbReference type="SAM" id="Phobius"/>
    </source>
</evidence>
<evidence type="ECO:0008006" key="5">
    <source>
        <dbReference type="Google" id="ProtNLM"/>
    </source>
</evidence>
<keyword evidence="4" id="KW-1185">Reference proteome</keyword>
<reference evidence="3 4" key="1">
    <citation type="journal article" date="2023" name="PLoS ONE">
        <title>Cytospora paraplurivora sp. nov. isolated from orchards with fruit tree decline syndrome in Ontario, Canada.</title>
        <authorList>
            <person name="Ilyukhin E."/>
            <person name="Nguyen H.D.T."/>
            <person name="Castle A.J."/>
            <person name="Ellouze W."/>
        </authorList>
    </citation>
    <scope>NUCLEOTIDE SEQUENCE [LARGE SCALE GENOMIC DNA]</scope>
    <source>
        <strain evidence="3 4">FDS-564</strain>
    </source>
</reference>
<accession>A0AAN9U1T5</accession>
<proteinExistence type="predicted"/>
<evidence type="ECO:0000256" key="2">
    <source>
        <dbReference type="SAM" id="SignalP"/>
    </source>
</evidence>
<dbReference type="AlphaFoldDB" id="A0AAN9U1T5"/>
<feature type="signal peptide" evidence="2">
    <location>
        <begin position="1"/>
        <end position="24"/>
    </location>
</feature>